<keyword evidence="4" id="KW-0969">Cilium</keyword>
<proteinExistence type="inferred from homology"/>
<comment type="subcellular location">
    <subcellularLocation>
        <location evidence="1">Bacterial flagellum</location>
    </subcellularLocation>
</comment>
<dbReference type="PANTHER" id="PTHR42792">
    <property type="entry name" value="FLAGELLIN"/>
    <property type="match status" value="1"/>
</dbReference>
<dbReference type="KEGG" id="nch:A0U93_08840"/>
<dbReference type="GO" id="GO:0005198">
    <property type="term" value="F:structural molecule activity"/>
    <property type="evidence" value="ECO:0007669"/>
    <property type="project" value="InterPro"/>
</dbReference>
<dbReference type="STRING" id="320497.A0U93_08840"/>
<keyword evidence="5" id="KW-1185">Reference proteome</keyword>
<evidence type="ECO:0000256" key="1">
    <source>
        <dbReference type="ARBA" id="ARBA00004365"/>
    </source>
</evidence>
<keyword evidence="3" id="KW-0975">Bacterial flagellum</keyword>
<dbReference type="NCBIfam" id="NF006489">
    <property type="entry name" value="PRK08913.1"/>
    <property type="match status" value="1"/>
</dbReference>
<sequence>MSGVISAYGQQTASLFLDRAVTTLASRQQALQTQASTGVRSDSYAGLDTGRMQALSLQPALTQIRSWSGNVTTAQNRLSVTQNALTQIGTLGDQLTTSLAGLSGHPDKATVDAAALQARQALQSLGGLLNAQSGDTYVFAGQGGNTAPVTTTDLSESDLAHRIAVAVRQDGSGDAAGILSSTLTMAGATAAGSPFSAGLSVSPQQAAGQAYKTAIGRGEVVTAGMTATQGQVASDTSTGSPMRDLMRNLMVVASLNDASVGTSAYQGLIQGLASSNQTVTSGLSDVAGQLGIAQDTLTFQSSSLDQMTTALTAQLGDSKDADLAAVSTQLTQTQNQLEASYSIIANMKGMTLASYL</sequence>
<gene>
    <name evidence="4" type="ORF">A0U93_08840</name>
</gene>
<organism evidence="4 5">
    <name type="scientific">Neoasaia chiangmaiensis</name>
    <dbReference type="NCBI Taxonomy" id="320497"/>
    <lineage>
        <taxon>Bacteria</taxon>
        <taxon>Pseudomonadati</taxon>
        <taxon>Pseudomonadota</taxon>
        <taxon>Alphaproteobacteria</taxon>
        <taxon>Acetobacterales</taxon>
        <taxon>Acetobacteraceae</taxon>
        <taxon>Neoasaia</taxon>
    </lineage>
</organism>
<dbReference type="PANTHER" id="PTHR42792:SF1">
    <property type="entry name" value="FLAGELLAR HOOK-ASSOCIATED PROTEIN 3"/>
    <property type="match status" value="1"/>
</dbReference>
<dbReference type="Gene3D" id="1.20.1330.10">
    <property type="entry name" value="f41 fragment of flagellin, N-terminal domain"/>
    <property type="match status" value="1"/>
</dbReference>
<evidence type="ECO:0000256" key="3">
    <source>
        <dbReference type="ARBA" id="ARBA00023143"/>
    </source>
</evidence>
<protein>
    <submittedName>
        <fullName evidence="4">Flagellar biosynthesis protein FlgL</fullName>
    </submittedName>
</protein>
<keyword evidence="4" id="KW-0282">Flagellum</keyword>
<keyword evidence="4" id="KW-0966">Cell projection</keyword>
<comment type="similarity">
    <text evidence="2">Belongs to the bacterial flagellin family.</text>
</comment>
<dbReference type="EMBL" id="CP014691">
    <property type="protein sequence ID" value="AQS88031.1"/>
    <property type="molecule type" value="Genomic_DNA"/>
</dbReference>
<evidence type="ECO:0000256" key="2">
    <source>
        <dbReference type="ARBA" id="ARBA00005709"/>
    </source>
</evidence>
<dbReference type="Pfam" id="PF00700">
    <property type="entry name" value="Flagellin_C"/>
    <property type="match status" value="1"/>
</dbReference>
<dbReference type="Proteomes" id="UP000188604">
    <property type="component" value="Chromosome"/>
</dbReference>
<evidence type="ECO:0000313" key="5">
    <source>
        <dbReference type="Proteomes" id="UP000188604"/>
    </source>
</evidence>
<dbReference type="AlphaFoldDB" id="A0A1U9KQA4"/>
<reference evidence="4 5" key="1">
    <citation type="submission" date="2016-03" db="EMBL/GenBank/DDBJ databases">
        <title>Acetic acid bacteria sequencing.</title>
        <authorList>
            <person name="Brandt J."/>
            <person name="Jakob F."/>
            <person name="Vogel R.F."/>
        </authorList>
    </citation>
    <scope>NUCLEOTIDE SEQUENCE [LARGE SCALE GENOMIC DNA]</scope>
    <source>
        <strain evidence="4 5">NBRC 101099</strain>
    </source>
</reference>
<evidence type="ECO:0000313" key="4">
    <source>
        <dbReference type="EMBL" id="AQS88031.1"/>
    </source>
</evidence>
<dbReference type="RefSeq" id="WP_077807047.1">
    <property type="nucleotide sequence ID" value="NZ_BJXS01000007.1"/>
</dbReference>
<name>A0A1U9KQA4_9PROT</name>
<accession>A0A1U9KQA4</accession>
<dbReference type="InterPro" id="IPR046358">
    <property type="entry name" value="Flagellin_C"/>
</dbReference>
<dbReference type="InterPro" id="IPR001492">
    <property type="entry name" value="Flagellin"/>
</dbReference>
<dbReference type="GO" id="GO:0009288">
    <property type="term" value="C:bacterial-type flagellum"/>
    <property type="evidence" value="ECO:0007669"/>
    <property type="project" value="UniProtKB-SubCell"/>
</dbReference>
<dbReference type="OrthoDB" id="7260935at2"/>
<dbReference type="SUPFAM" id="SSF64518">
    <property type="entry name" value="Phase 1 flagellin"/>
    <property type="match status" value="1"/>
</dbReference>